<dbReference type="Proteomes" id="UP001201463">
    <property type="component" value="Unassembled WGS sequence"/>
</dbReference>
<dbReference type="InterPro" id="IPR023214">
    <property type="entry name" value="HAD_sf"/>
</dbReference>
<keyword evidence="10" id="KW-1185">Reference proteome</keyword>
<protein>
    <recommendedName>
        <fullName evidence="11">S1/P1 Nuclease</fullName>
    </recommendedName>
</protein>
<dbReference type="InterPro" id="IPR005519">
    <property type="entry name" value="Acid_phosphat_B-like"/>
</dbReference>
<evidence type="ECO:0000313" key="9">
    <source>
        <dbReference type="EMBL" id="MCE4536045.1"/>
    </source>
</evidence>
<keyword evidence="4" id="KW-0255">Endonuclease</keyword>
<evidence type="ECO:0000256" key="6">
    <source>
        <dbReference type="ARBA" id="ARBA00023157"/>
    </source>
</evidence>
<dbReference type="InterPro" id="IPR008947">
    <property type="entry name" value="PLipase_C/P1_nuclease_dom_sf"/>
</dbReference>
<dbReference type="Pfam" id="PF02265">
    <property type="entry name" value="S1-P1_nuclease"/>
    <property type="match status" value="1"/>
</dbReference>
<evidence type="ECO:0008006" key="11">
    <source>
        <dbReference type="Google" id="ProtNLM"/>
    </source>
</evidence>
<accession>A0ABS8X911</accession>
<evidence type="ECO:0000313" key="10">
    <source>
        <dbReference type="Proteomes" id="UP001201463"/>
    </source>
</evidence>
<dbReference type="PANTHER" id="PTHR33146:SF26">
    <property type="entry name" value="ENDONUCLEASE 4"/>
    <property type="match status" value="1"/>
</dbReference>
<feature type="chain" id="PRO_5045325661" description="S1/P1 Nuclease" evidence="8">
    <location>
        <begin position="31"/>
        <end position="515"/>
    </location>
</feature>
<evidence type="ECO:0000256" key="3">
    <source>
        <dbReference type="ARBA" id="ARBA00022729"/>
    </source>
</evidence>
<dbReference type="Gene3D" id="1.10.575.10">
    <property type="entry name" value="P1 Nuclease"/>
    <property type="match status" value="1"/>
</dbReference>
<keyword evidence="1" id="KW-0540">Nuclease</keyword>
<comment type="caution">
    <text evidence="9">The sequence shown here is derived from an EMBL/GenBank/DDBJ whole genome shotgun (WGS) entry which is preliminary data.</text>
</comment>
<dbReference type="Pfam" id="PF03767">
    <property type="entry name" value="Acid_phosphat_B"/>
    <property type="match status" value="1"/>
</dbReference>
<dbReference type="CDD" id="cd11010">
    <property type="entry name" value="S1-P1_nuclease"/>
    <property type="match status" value="1"/>
</dbReference>
<dbReference type="EMBL" id="JAJTWT010000001">
    <property type="protein sequence ID" value="MCE4536045.1"/>
    <property type="molecule type" value="Genomic_DNA"/>
</dbReference>
<dbReference type="Gene3D" id="3.40.50.1000">
    <property type="entry name" value="HAD superfamily/HAD-like"/>
    <property type="match status" value="1"/>
</dbReference>
<keyword evidence="3 8" id="KW-0732">Signal</keyword>
<reference evidence="9 10" key="1">
    <citation type="submission" date="2021-12" db="EMBL/GenBank/DDBJ databases">
        <title>Genome seq of p7.</title>
        <authorList>
            <person name="Seo T."/>
        </authorList>
    </citation>
    <scope>NUCLEOTIDE SEQUENCE [LARGE SCALE GENOMIC DNA]</scope>
    <source>
        <strain evidence="9 10">P7</strain>
    </source>
</reference>
<organism evidence="9 10">
    <name type="scientific">Pelomonas caseinilytica</name>
    <dbReference type="NCBI Taxonomy" id="2906763"/>
    <lineage>
        <taxon>Bacteria</taxon>
        <taxon>Pseudomonadati</taxon>
        <taxon>Pseudomonadota</taxon>
        <taxon>Betaproteobacteria</taxon>
        <taxon>Burkholderiales</taxon>
        <taxon>Sphaerotilaceae</taxon>
        <taxon>Roseateles</taxon>
    </lineage>
</organism>
<evidence type="ECO:0000256" key="2">
    <source>
        <dbReference type="ARBA" id="ARBA00022723"/>
    </source>
</evidence>
<evidence type="ECO:0000256" key="1">
    <source>
        <dbReference type="ARBA" id="ARBA00022722"/>
    </source>
</evidence>
<evidence type="ECO:0000256" key="4">
    <source>
        <dbReference type="ARBA" id="ARBA00022759"/>
    </source>
</evidence>
<sequence length="515" mass="55321">MPASRLLPIRRLGAVAALTLLALAPTWCHAWGQEGHAIVAEIAQRRLTPAAAAAVAKLQGGASLASVASWPDDVRGERKGDFNLHFVDMPRGVHEYDEKAFCAPSEKGDCVVNALRRAQQNLRCAPAEEARREALRYVVHFVGDLHQPLHATGDLEGGNGFKVHGSLHGQTCKGACALESGNLHSLWDSGLIRRTVWNWGAYVDRLEKTLLATQDFDLKSGGDQPADWAMQSHAVGELVWNDQLIPADGTIDDAYYAAVLPMLDQQLALGGLRLARLLNETFAPGSCSAPVATTPWPSAEKGLQPSTNLGELKVQFKAYHERPAAGGPSGYERDQAETDAAATAYVLSRAKQVAKPALVLDIDETSLDNWAQMAQNDFGYIINGDCTAAPGTACGALAWDQQGRAPAIAATLKLYQAARAAGVAVFFITGRREAERAVTEANLRAAGYDGWARLVLRPDGSHSMYSAASFKAAERARIVMQGYQILATVGDQPSDLSGGYAEKAFLLPNPFYRIP</sequence>
<dbReference type="RefSeq" id="WP_233388968.1">
    <property type="nucleotide sequence ID" value="NZ_JAJTWT010000001.1"/>
</dbReference>
<name>A0ABS8X911_9BURK</name>
<keyword evidence="7" id="KW-0325">Glycoprotein</keyword>
<feature type="signal peptide" evidence="8">
    <location>
        <begin position="1"/>
        <end position="30"/>
    </location>
</feature>
<dbReference type="SUPFAM" id="SSF48537">
    <property type="entry name" value="Phospholipase C/P1 nuclease"/>
    <property type="match status" value="1"/>
</dbReference>
<gene>
    <name evidence="9" type="ORF">LXT12_02065</name>
</gene>
<evidence type="ECO:0000256" key="8">
    <source>
        <dbReference type="SAM" id="SignalP"/>
    </source>
</evidence>
<evidence type="ECO:0000256" key="7">
    <source>
        <dbReference type="ARBA" id="ARBA00023180"/>
    </source>
</evidence>
<evidence type="ECO:0000256" key="5">
    <source>
        <dbReference type="ARBA" id="ARBA00022801"/>
    </source>
</evidence>
<dbReference type="InterPro" id="IPR036412">
    <property type="entry name" value="HAD-like_sf"/>
</dbReference>
<dbReference type="PANTHER" id="PTHR33146">
    <property type="entry name" value="ENDONUCLEASE 4"/>
    <property type="match status" value="1"/>
</dbReference>
<keyword evidence="6" id="KW-1015">Disulfide bond</keyword>
<dbReference type="SUPFAM" id="SSF56784">
    <property type="entry name" value="HAD-like"/>
    <property type="match status" value="1"/>
</dbReference>
<keyword evidence="2" id="KW-0479">Metal-binding</keyword>
<keyword evidence="5" id="KW-0378">Hydrolase</keyword>
<proteinExistence type="predicted"/>
<dbReference type="InterPro" id="IPR003154">
    <property type="entry name" value="S1/P1nuclease"/>
</dbReference>